<feature type="transmembrane region" description="Helical" evidence="13">
    <location>
        <begin position="159"/>
        <end position="179"/>
    </location>
</feature>
<feature type="transmembrane region" description="Helical" evidence="13">
    <location>
        <begin position="16"/>
        <end position="39"/>
    </location>
</feature>
<dbReference type="AlphaFoldDB" id="A0A8J7M6X1"/>
<evidence type="ECO:0000313" key="15">
    <source>
        <dbReference type="EMBL" id="MBK0399381.1"/>
    </source>
</evidence>
<keyword evidence="3" id="KW-0813">Transport</keyword>
<sequence>MTLWNTREGWGWPARLLHWSIAAIILFQLGVGFYMVNAIEMTVDGIAARTGLTQTHKSWGFVVFVLALVRVSWRLANRRPEPPAGATPLENLLAEGAHLALYALIFALPLSGWLMASSSPLNDAGGYMPQIRNMVFGLFEMPDPYPKGDKALSETFGAVHAYAAFGLAVLLAVHVLAALKHQVVDRDRVLMRMLLGR</sequence>
<dbReference type="InterPro" id="IPR016174">
    <property type="entry name" value="Di-haem_cyt_TM"/>
</dbReference>
<comment type="similarity">
    <text evidence="12">Belongs to the cytochrome b561 family.</text>
</comment>
<keyword evidence="10" id="KW-0408">Iron</keyword>
<keyword evidence="6 13" id="KW-0812">Transmembrane</keyword>
<evidence type="ECO:0000256" key="3">
    <source>
        <dbReference type="ARBA" id="ARBA00022448"/>
    </source>
</evidence>
<keyword evidence="8" id="KW-0249">Electron transport</keyword>
<dbReference type="Gene3D" id="1.20.950.20">
    <property type="entry name" value="Transmembrane di-heme cytochromes, Chain C"/>
    <property type="match status" value="1"/>
</dbReference>
<evidence type="ECO:0000256" key="2">
    <source>
        <dbReference type="ARBA" id="ARBA00004651"/>
    </source>
</evidence>
<evidence type="ECO:0000256" key="4">
    <source>
        <dbReference type="ARBA" id="ARBA00022475"/>
    </source>
</evidence>
<name>A0A8J7M6X1_9RHOB</name>
<dbReference type="Pfam" id="PF01292">
    <property type="entry name" value="Ni_hydr_CYTB"/>
    <property type="match status" value="1"/>
</dbReference>
<evidence type="ECO:0000256" key="8">
    <source>
        <dbReference type="ARBA" id="ARBA00022982"/>
    </source>
</evidence>
<comment type="caution">
    <text evidence="15">The sequence shown here is derived from an EMBL/GenBank/DDBJ whole genome shotgun (WGS) entry which is preliminary data.</text>
</comment>
<evidence type="ECO:0000256" key="9">
    <source>
        <dbReference type="ARBA" id="ARBA00022989"/>
    </source>
</evidence>
<keyword evidence="11 13" id="KW-0472">Membrane</keyword>
<evidence type="ECO:0000256" key="12">
    <source>
        <dbReference type="ARBA" id="ARBA00037975"/>
    </source>
</evidence>
<keyword evidence="7" id="KW-0479">Metal-binding</keyword>
<dbReference type="SUPFAM" id="SSF81342">
    <property type="entry name" value="Transmembrane di-heme cytochromes"/>
    <property type="match status" value="1"/>
</dbReference>
<evidence type="ECO:0000256" key="7">
    <source>
        <dbReference type="ARBA" id="ARBA00022723"/>
    </source>
</evidence>
<dbReference type="PANTHER" id="PTHR30529:SF1">
    <property type="entry name" value="CYTOCHROME B561 HOMOLOG 2"/>
    <property type="match status" value="1"/>
</dbReference>
<evidence type="ECO:0000313" key="16">
    <source>
        <dbReference type="Proteomes" id="UP000655420"/>
    </source>
</evidence>
<keyword evidence="9 13" id="KW-1133">Transmembrane helix</keyword>
<organism evidence="15 16">
    <name type="scientific">Thermohalobaculum xanthum</name>
    <dbReference type="NCBI Taxonomy" id="2753746"/>
    <lineage>
        <taxon>Bacteria</taxon>
        <taxon>Pseudomonadati</taxon>
        <taxon>Pseudomonadota</taxon>
        <taxon>Alphaproteobacteria</taxon>
        <taxon>Rhodobacterales</taxon>
        <taxon>Paracoccaceae</taxon>
        <taxon>Thermohalobaculum</taxon>
    </lineage>
</organism>
<keyword evidence="16" id="KW-1185">Reference proteome</keyword>
<dbReference type="GO" id="GO:0022904">
    <property type="term" value="P:respiratory electron transport chain"/>
    <property type="evidence" value="ECO:0007669"/>
    <property type="project" value="InterPro"/>
</dbReference>
<dbReference type="GO" id="GO:0020037">
    <property type="term" value="F:heme binding"/>
    <property type="evidence" value="ECO:0007669"/>
    <property type="project" value="TreeGrafter"/>
</dbReference>
<reference evidence="15" key="1">
    <citation type="submission" date="2020-12" db="EMBL/GenBank/DDBJ databases">
        <title>Bacterial taxonomy.</title>
        <authorList>
            <person name="Pan X."/>
        </authorList>
    </citation>
    <scope>NUCLEOTIDE SEQUENCE</scope>
    <source>
        <strain evidence="15">M0105</strain>
    </source>
</reference>
<protein>
    <submittedName>
        <fullName evidence="15">Cytochrome b</fullName>
    </submittedName>
</protein>
<evidence type="ECO:0000259" key="14">
    <source>
        <dbReference type="Pfam" id="PF01292"/>
    </source>
</evidence>
<dbReference type="EMBL" id="JAEHHL010000005">
    <property type="protein sequence ID" value="MBK0399381.1"/>
    <property type="molecule type" value="Genomic_DNA"/>
</dbReference>
<gene>
    <name evidence="15" type="ORF">H0I76_09280</name>
</gene>
<evidence type="ECO:0000256" key="11">
    <source>
        <dbReference type="ARBA" id="ARBA00023136"/>
    </source>
</evidence>
<feature type="transmembrane region" description="Helical" evidence="13">
    <location>
        <begin position="97"/>
        <end position="116"/>
    </location>
</feature>
<dbReference type="InterPro" id="IPR052168">
    <property type="entry name" value="Cytochrome_b561_oxidase"/>
</dbReference>
<keyword evidence="4" id="KW-1003">Cell membrane</keyword>
<proteinExistence type="inferred from homology"/>
<dbReference type="Proteomes" id="UP000655420">
    <property type="component" value="Unassembled WGS sequence"/>
</dbReference>
<dbReference type="GO" id="GO:0046872">
    <property type="term" value="F:metal ion binding"/>
    <property type="evidence" value="ECO:0007669"/>
    <property type="project" value="UniProtKB-KW"/>
</dbReference>
<dbReference type="GO" id="GO:0005886">
    <property type="term" value="C:plasma membrane"/>
    <property type="evidence" value="ECO:0007669"/>
    <property type="project" value="UniProtKB-SubCell"/>
</dbReference>
<evidence type="ECO:0000256" key="10">
    <source>
        <dbReference type="ARBA" id="ARBA00023004"/>
    </source>
</evidence>
<dbReference type="RefSeq" id="WP_200609591.1">
    <property type="nucleotide sequence ID" value="NZ_JAEHHL010000005.1"/>
</dbReference>
<accession>A0A8J7M6X1</accession>
<dbReference type="PANTHER" id="PTHR30529">
    <property type="entry name" value="CYTOCHROME B561"/>
    <property type="match status" value="1"/>
</dbReference>
<evidence type="ECO:0000256" key="1">
    <source>
        <dbReference type="ARBA" id="ARBA00001970"/>
    </source>
</evidence>
<keyword evidence="5" id="KW-0349">Heme</keyword>
<evidence type="ECO:0000256" key="13">
    <source>
        <dbReference type="SAM" id="Phobius"/>
    </source>
</evidence>
<evidence type="ECO:0000256" key="6">
    <source>
        <dbReference type="ARBA" id="ARBA00022692"/>
    </source>
</evidence>
<evidence type="ECO:0000256" key="5">
    <source>
        <dbReference type="ARBA" id="ARBA00022617"/>
    </source>
</evidence>
<comment type="cofactor">
    <cofactor evidence="1">
        <name>heme b</name>
        <dbReference type="ChEBI" id="CHEBI:60344"/>
    </cofactor>
</comment>
<feature type="domain" description="Cytochrome b561 bacterial/Ni-hydrogenase" evidence="14">
    <location>
        <begin position="10"/>
        <end position="195"/>
    </location>
</feature>
<comment type="subcellular location">
    <subcellularLocation>
        <location evidence="2">Cell membrane</location>
        <topology evidence="2">Multi-pass membrane protein</topology>
    </subcellularLocation>
</comment>
<dbReference type="InterPro" id="IPR011577">
    <property type="entry name" value="Cyt_b561_bac/Ni-Hgenase"/>
</dbReference>
<feature type="transmembrane region" description="Helical" evidence="13">
    <location>
        <begin position="59"/>
        <end position="76"/>
    </location>
</feature>
<dbReference type="GO" id="GO:0009055">
    <property type="term" value="F:electron transfer activity"/>
    <property type="evidence" value="ECO:0007669"/>
    <property type="project" value="InterPro"/>
</dbReference>